<reference evidence="1" key="2">
    <citation type="journal article" date="2018" name="Sci. Data">
        <title>The draft genome sequence of cork oak.</title>
        <authorList>
            <person name="Ramos A.M."/>
            <person name="Usie A."/>
            <person name="Barbosa P."/>
            <person name="Barros P.M."/>
            <person name="Capote T."/>
            <person name="Chaves I."/>
            <person name="Simoes F."/>
            <person name="Abreu I."/>
            <person name="Carrasquinho I."/>
            <person name="Faro C."/>
            <person name="Guimaraes J.B."/>
            <person name="Mendonca D."/>
            <person name="Nobrega F."/>
            <person name="Rodrigues L."/>
            <person name="Saibo N.J.M."/>
            <person name="Varela M.C."/>
            <person name="Egas C."/>
            <person name="Matos J."/>
            <person name="Miguel C.M."/>
            <person name="Oliveira M.M."/>
            <person name="Ricardo C.P."/>
            <person name="Goncalves S."/>
        </authorList>
    </citation>
    <scope>NUCLEOTIDE SEQUENCE [LARGE SCALE GENOMIC DNA]</scope>
    <source>
        <strain evidence="1">HL8</strain>
    </source>
</reference>
<organism evidence="1">
    <name type="scientific">Quercus suber</name>
    <name type="common">Cork oak</name>
    <dbReference type="NCBI Taxonomy" id="58331"/>
    <lineage>
        <taxon>Eukaryota</taxon>
        <taxon>Viridiplantae</taxon>
        <taxon>Streptophyta</taxon>
        <taxon>Embryophyta</taxon>
        <taxon>Tracheophyta</taxon>
        <taxon>Spermatophyta</taxon>
        <taxon>Magnoliopsida</taxon>
        <taxon>eudicotyledons</taxon>
        <taxon>Gunneridae</taxon>
        <taxon>Pentapetalae</taxon>
        <taxon>rosids</taxon>
        <taxon>fabids</taxon>
        <taxon>Fagales</taxon>
        <taxon>Fagaceae</taxon>
        <taxon>Quercus</taxon>
    </lineage>
</organism>
<dbReference type="EMBL" id="PKMF04000003">
    <property type="protein sequence ID" value="KAK7861126.1"/>
    <property type="molecule type" value="Genomic_DNA"/>
</dbReference>
<gene>
    <name evidence="1" type="ORF">CFP56_024270</name>
</gene>
<accession>A0AAW0MG55</accession>
<proteinExistence type="predicted"/>
<name>A0AAW0MG55_QUESU</name>
<reference evidence="1" key="1">
    <citation type="submission" date="2017-12" db="EMBL/GenBank/DDBJ databases">
        <authorList>
            <person name="Barbosa P."/>
            <person name="Usie A."/>
            <person name="Ramos A.M."/>
        </authorList>
    </citation>
    <scope>NUCLEOTIDE SEQUENCE</scope>
    <source>
        <strain evidence="1">HL8</strain>
        <tissue evidence="1">Leaves</tissue>
    </source>
</reference>
<comment type="caution">
    <text evidence="1">The sequence shown here is derived from an EMBL/GenBank/DDBJ whole genome shotgun (WGS) entry which is preliminary data.</text>
</comment>
<sequence>MSEMIDQKGSGRLKDWVNRSLSFKAVTFRMFRPNCKTCGRYHELSNDIKAPKSEDLLSHAFQLPLCLLAIISDLASVICGSLCFLHSRKFLPPRAPIDSPGFKATKCSI</sequence>
<dbReference type="AlphaFoldDB" id="A0AAW0MG55"/>
<evidence type="ECO:0000313" key="1">
    <source>
        <dbReference type="EMBL" id="KAK7861126.1"/>
    </source>
</evidence>
<reference evidence="1" key="3">
    <citation type="submission" date="2023-07" db="EMBL/GenBank/DDBJ databases">
        <title>An improved reference 1 genome and first organelle genomes of Quercus suber.</title>
        <authorList>
            <consortium name="Genosuber Consortium"/>
            <person name="Usie A."/>
            <person name="Serra O."/>
            <person name="Barros P."/>
        </authorList>
    </citation>
    <scope>NUCLEOTIDE SEQUENCE</scope>
    <source>
        <strain evidence="1">HL8</strain>
        <tissue evidence="1">Leaves</tissue>
    </source>
</reference>
<protein>
    <submittedName>
        <fullName evidence="1">Uncharacterized protein</fullName>
    </submittedName>
</protein>